<keyword evidence="3" id="KW-1185">Reference proteome</keyword>
<accession>B7QLM9</accession>
<reference evidence="2" key="2">
    <citation type="submission" date="2020-05" db="UniProtKB">
        <authorList>
            <consortium name="EnsemblMetazoa"/>
        </authorList>
    </citation>
    <scope>IDENTIFICATION</scope>
    <source>
        <strain evidence="2">wikel</strain>
    </source>
</reference>
<dbReference type="AlphaFoldDB" id="B7QLM9"/>
<dbReference type="InParanoid" id="B7QLM9"/>
<dbReference type="EMBL" id="ABJB010278047">
    <property type="status" value="NOT_ANNOTATED_CDS"/>
    <property type="molecule type" value="Genomic_DNA"/>
</dbReference>
<dbReference type="PaxDb" id="6945-B7QLM9"/>
<evidence type="ECO:0000313" key="2">
    <source>
        <dbReference type="EnsemblMetazoa" id="ISCW014147-PA"/>
    </source>
</evidence>
<reference evidence="1 3" key="1">
    <citation type="submission" date="2008-03" db="EMBL/GenBank/DDBJ databases">
        <title>Annotation of Ixodes scapularis.</title>
        <authorList>
            <consortium name="Ixodes scapularis Genome Project Consortium"/>
            <person name="Caler E."/>
            <person name="Hannick L.I."/>
            <person name="Bidwell S."/>
            <person name="Joardar V."/>
            <person name="Thiagarajan M."/>
            <person name="Amedeo P."/>
            <person name="Galinsky K.J."/>
            <person name="Schobel S."/>
            <person name="Inman J."/>
            <person name="Hostetler J."/>
            <person name="Miller J."/>
            <person name="Hammond M."/>
            <person name="Megy K."/>
            <person name="Lawson D."/>
            <person name="Kodira C."/>
            <person name="Sutton G."/>
            <person name="Meyer J."/>
            <person name="Hill C.A."/>
            <person name="Birren B."/>
            <person name="Nene V."/>
            <person name="Collins F."/>
            <person name="Alarcon-Chaidez F."/>
            <person name="Wikel S."/>
            <person name="Strausberg R."/>
        </authorList>
    </citation>
    <scope>NUCLEOTIDE SEQUENCE [LARGE SCALE GENOMIC DNA]</scope>
    <source>
        <strain evidence="3">Wikel</strain>
        <strain evidence="1">Wikel colony</strain>
    </source>
</reference>
<dbReference type="VEuPathDB" id="VectorBase:ISCW014147"/>
<proteinExistence type="predicted"/>
<dbReference type="EnsemblMetazoa" id="ISCW014147-RA">
    <property type="protein sequence ID" value="ISCW014147-PA"/>
    <property type="gene ID" value="ISCW014147"/>
</dbReference>
<name>B7QLM9_IXOSC</name>
<dbReference type="HOGENOM" id="CLU_2852197_0_0_1"/>
<protein>
    <submittedName>
        <fullName evidence="1 2">Uncharacterized protein</fullName>
    </submittedName>
</protein>
<dbReference type="EMBL" id="DS966800">
    <property type="protein sequence ID" value="EEC19751.1"/>
    <property type="molecule type" value="Genomic_DNA"/>
</dbReference>
<evidence type="ECO:0000313" key="1">
    <source>
        <dbReference type="EMBL" id="EEC19751.1"/>
    </source>
</evidence>
<dbReference type="VEuPathDB" id="VectorBase:ISCI014147"/>
<gene>
    <name evidence="1" type="ORF">IscW_ISCW014147</name>
</gene>
<sequence length="65" mass="7350">MVERSRVNLRAICASSPPRINGLEDVFTAAAAITIPEMLYSTFWNDCARNRRSPKRRLVAVWAAE</sequence>
<dbReference type="Proteomes" id="UP000001555">
    <property type="component" value="Unassembled WGS sequence"/>
</dbReference>
<organism>
    <name type="scientific">Ixodes scapularis</name>
    <name type="common">Black-legged tick</name>
    <name type="synonym">Deer tick</name>
    <dbReference type="NCBI Taxonomy" id="6945"/>
    <lineage>
        <taxon>Eukaryota</taxon>
        <taxon>Metazoa</taxon>
        <taxon>Ecdysozoa</taxon>
        <taxon>Arthropoda</taxon>
        <taxon>Chelicerata</taxon>
        <taxon>Arachnida</taxon>
        <taxon>Acari</taxon>
        <taxon>Parasitiformes</taxon>
        <taxon>Ixodida</taxon>
        <taxon>Ixodoidea</taxon>
        <taxon>Ixodidae</taxon>
        <taxon>Ixodinae</taxon>
        <taxon>Ixodes</taxon>
    </lineage>
</organism>
<evidence type="ECO:0000313" key="3">
    <source>
        <dbReference type="Proteomes" id="UP000001555"/>
    </source>
</evidence>